<keyword evidence="6 7" id="KW-0067">ATP-binding</keyword>
<dbReference type="InterPro" id="IPR008271">
    <property type="entry name" value="Ser/Thr_kinase_AS"/>
</dbReference>
<evidence type="ECO:0000256" key="1">
    <source>
        <dbReference type="ARBA" id="ARBA00010886"/>
    </source>
</evidence>
<dbReference type="GO" id="GO:0007059">
    <property type="term" value="P:chromosome segregation"/>
    <property type="evidence" value="ECO:0007669"/>
    <property type="project" value="TreeGrafter"/>
</dbReference>
<dbReference type="InterPro" id="IPR050660">
    <property type="entry name" value="NEK_Ser/Thr_kinase"/>
</dbReference>
<dbReference type="InterPro" id="IPR011009">
    <property type="entry name" value="Kinase-like_dom_sf"/>
</dbReference>
<organism evidence="11 12">
    <name type="scientific">Pichia inconspicua</name>
    <dbReference type="NCBI Taxonomy" id="52247"/>
    <lineage>
        <taxon>Eukaryota</taxon>
        <taxon>Fungi</taxon>
        <taxon>Dikarya</taxon>
        <taxon>Ascomycota</taxon>
        <taxon>Saccharomycotina</taxon>
        <taxon>Pichiomycetes</taxon>
        <taxon>Pichiales</taxon>
        <taxon>Pichiaceae</taxon>
        <taxon>Pichia</taxon>
    </lineage>
</organism>
<dbReference type="EC" id="2.7.11.1" evidence="2"/>
<keyword evidence="12" id="KW-1185">Reference proteome</keyword>
<evidence type="ECO:0000256" key="9">
    <source>
        <dbReference type="SAM" id="Coils"/>
    </source>
</evidence>
<dbReference type="PROSITE" id="PS00108">
    <property type="entry name" value="PROTEIN_KINASE_ST"/>
    <property type="match status" value="1"/>
</dbReference>
<dbReference type="OrthoDB" id="10250725at2759"/>
<dbReference type="PANTHER" id="PTHR43671">
    <property type="entry name" value="SERINE/THREONINE-PROTEIN KINASE NEK"/>
    <property type="match status" value="1"/>
</dbReference>
<dbReference type="GO" id="GO:0005737">
    <property type="term" value="C:cytoplasm"/>
    <property type="evidence" value="ECO:0007669"/>
    <property type="project" value="TreeGrafter"/>
</dbReference>
<reference evidence="11 12" key="1">
    <citation type="journal article" date="2019" name="Front. Genet.">
        <title>Whole-Genome Sequencing of the Opportunistic Yeast Pathogen Candida inconspicua Uncovers Its Hybrid Origin.</title>
        <authorList>
            <person name="Mixao V."/>
            <person name="Hansen A.P."/>
            <person name="Saus E."/>
            <person name="Boekhout T."/>
            <person name="Lass-Florl C."/>
            <person name="Gabaldon T."/>
        </authorList>
    </citation>
    <scope>NUCLEOTIDE SEQUENCE [LARGE SCALE GENOMIC DNA]</scope>
    <source>
        <strain evidence="11 12">CBS 180</strain>
    </source>
</reference>
<dbReference type="GO" id="GO:0004674">
    <property type="term" value="F:protein serine/threonine kinase activity"/>
    <property type="evidence" value="ECO:0007669"/>
    <property type="project" value="UniProtKB-KW"/>
</dbReference>
<evidence type="ECO:0000256" key="3">
    <source>
        <dbReference type="ARBA" id="ARBA00022679"/>
    </source>
</evidence>
<evidence type="ECO:0000256" key="7">
    <source>
        <dbReference type="PROSITE-ProRule" id="PRU10141"/>
    </source>
</evidence>
<gene>
    <name evidence="11" type="ORF">CANINC_001752</name>
</gene>
<dbReference type="AlphaFoldDB" id="A0A4T0X384"/>
<feature type="coiled-coil region" evidence="9">
    <location>
        <begin position="304"/>
        <end position="338"/>
    </location>
</feature>
<evidence type="ECO:0000313" key="12">
    <source>
        <dbReference type="Proteomes" id="UP000307173"/>
    </source>
</evidence>
<feature type="domain" description="Protein kinase" evidence="10">
    <location>
        <begin position="5"/>
        <end position="288"/>
    </location>
</feature>
<dbReference type="EMBL" id="SELW01000280">
    <property type="protein sequence ID" value="TID29633.1"/>
    <property type="molecule type" value="Genomic_DNA"/>
</dbReference>
<dbReference type="InterPro" id="IPR000719">
    <property type="entry name" value="Prot_kinase_dom"/>
</dbReference>
<keyword evidence="3" id="KW-0808">Transferase</keyword>
<dbReference type="Proteomes" id="UP000307173">
    <property type="component" value="Unassembled WGS sequence"/>
</dbReference>
<dbReference type="GO" id="GO:0005524">
    <property type="term" value="F:ATP binding"/>
    <property type="evidence" value="ECO:0007669"/>
    <property type="project" value="UniProtKB-UniRule"/>
</dbReference>
<dbReference type="Pfam" id="PF00069">
    <property type="entry name" value="Pkinase"/>
    <property type="match status" value="2"/>
</dbReference>
<comment type="caution">
    <text evidence="11">The sequence shown here is derived from an EMBL/GenBank/DDBJ whole genome shotgun (WGS) entry which is preliminary data.</text>
</comment>
<keyword evidence="4 7" id="KW-0547">Nucleotide-binding</keyword>
<dbReference type="GO" id="GO:0030447">
    <property type="term" value="P:filamentous growth"/>
    <property type="evidence" value="ECO:0007669"/>
    <property type="project" value="UniProtKB-ARBA"/>
</dbReference>
<protein>
    <recommendedName>
        <fullName evidence="2">non-specific serine/threonine protein kinase</fullName>
        <ecNumber evidence="2">2.7.11.1</ecNumber>
    </recommendedName>
</protein>
<evidence type="ECO:0000256" key="5">
    <source>
        <dbReference type="ARBA" id="ARBA00022777"/>
    </source>
</evidence>
<evidence type="ECO:0000256" key="6">
    <source>
        <dbReference type="ARBA" id="ARBA00022840"/>
    </source>
</evidence>
<dbReference type="GO" id="GO:0005634">
    <property type="term" value="C:nucleus"/>
    <property type="evidence" value="ECO:0007669"/>
    <property type="project" value="TreeGrafter"/>
</dbReference>
<evidence type="ECO:0000259" key="10">
    <source>
        <dbReference type="PROSITE" id="PS50011"/>
    </source>
</evidence>
<name>A0A4T0X384_9ASCO</name>
<dbReference type="SMART" id="SM00220">
    <property type="entry name" value="S_TKc"/>
    <property type="match status" value="1"/>
</dbReference>
<sequence>MSDQFIDLEVIGRGSFGLIKKVQHVKSGRIFVRKEISYRSLSKKEEKQLASEFEILQNLKHPNIVRVYDYEKLPNEKLLNIYMEYCDGGDVSQLIKRHRESKQYINETLIWQIFTQTLLALYRCHYGSEIQPVDILCKSTQEIRPPSGNDQVVIHRDIKPENIFFMSDKYSVKLGDFGLAKSLAPETHFTQTYVGTPYYMPPEVIKEQAYNTLCDVWSLGCVIYELCALIPPFTAKTHTQLQEKIKNGIFPDIPSHFSNRLVMCIKACLVVDPTERADVNQLLQEVCFKIYRKEWELYQKEYEIARKEAELVKYAKSLDDERKKINIQNEEIKRAMVAEYKYVVDSKLQQMIADFPNEIRSLLQCKLREKQTTTSYNQYLNSPSKLKGPQAYEIAEERYKRQLH</sequence>
<keyword evidence="9" id="KW-0175">Coiled coil</keyword>
<keyword evidence="5" id="KW-0418">Kinase</keyword>
<dbReference type="PANTHER" id="PTHR43671:SF13">
    <property type="entry name" value="SERINE_THREONINE-PROTEIN KINASE NEK2"/>
    <property type="match status" value="1"/>
</dbReference>
<accession>A0A4T0X384</accession>
<dbReference type="STRING" id="52247.A0A4T0X384"/>
<dbReference type="GO" id="GO:0044732">
    <property type="term" value="C:mitotic spindle pole body"/>
    <property type="evidence" value="ECO:0007669"/>
    <property type="project" value="TreeGrafter"/>
</dbReference>
<proteinExistence type="inferred from homology"/>
<dbReference type="PROSITE" id="PS50011">
    <property type="entry name" value="PROTEIN_KINASE_DOM"/>
    <property type="match status" value="1"/>
</dbReference>
<evidence type="ECO:0000313" key="11">
    <source>
        <dbReference type="EMBL" id="TID29633.1"/>
    </source>
</evidence>
<comment type="similarity">
    <text evidence="1">Belongs to the protein kinase superfamily. NEK Ser/Thr protein kinase family. NIMA subfamily.</text>
</comment>
<dbReference type="Gene3D" id="1.10.510.10">
    <property type="entry name" value="Transferase(Phosphotransferase) domain 1"/>
    <property type="match status" value="1"/>
</dbReference>
<keyword evidence="8" id="KW-0723">Serine/threonine-protein kinase</keyword>
<evidence type="ECO:0000256" key="8">
    <source>
        <dbReference type="RuleBase" id="RU000304"/>
    </source>
</evidence>
<feature type="binding site" evidence="7">
    <location>
        <position position="34"/>
    </location>
    <ligand>
        <name>ATP</name>
        <dbReference type="ChEBI" id="CHEBI:30616"/>
    </ligand>
</feature>
<dbReference type="CDD" id="cd08217">
    <property type="entry name" value="STKc_Nek2"/>
    <property type="match status" value="1"/>
</dbReference>
<evidence type="ECO:0000256" key="4">
    <source>
        <dbReference type="ARBA" id="ARBA00022741"/>
    </source>
</evidence>
<dbReference type="PROSITE" id="PS00107">
    <property type="entry name" value="PROTEIN_KINASE_ATP"/>
    <property type="match status" value="1"/>
</dbReference>
<dbReference type="InterPro" id="IPR017441">
    <property type="entry name" value="Protein_kinase_ATP_BS"/>
</dbReference>
<evidence type="ECO:0000256" key="2">
    <source>
        <dbReference type="ARBA" id="ARBA00012513"/>
    </source>
</evidence>
<dbReference type="SUPFAM" id="SSF56112">
    <property type="entry name" value="Protein kinase-like (PK-like)"/>
    <property type="match status" value="1"/>
</dbReference>